<name>A0A0E9PI54_ANGAN</name>
<reference evidence="1" key="1">
    <citation type="submission" date="2014-11" db="EMBL/GenBank/DDBJ databases">
        <authorList>
            <person name="Amaro Gonzalez C."/>
        </authorList>
    </citation>
    <scope>NUCLEOTIDE SEQUENCE</scope>
</reference>
<sequence>MLILQCKFVCLVFIQESKHVKRVPLSLRKEEAWDTGL</sequence>
<dbReference type="AlphaFoldDB" id="A0A0E9PI54"/>
<reference evidence="1" key="2">
    <citation type="journal article" date="2015" name="Fish Shellfish Immunol.">
        <title>Early steps in the European eel (Anguilla anguilla)-Vibrio vulnificus interaction in the gills: Role of the RtxA13 toxin.</title>
        <authorList>
            <person name="Callol A."/>
            <person name="Pajuelo D."/>
            <person name="Ebbesson L."/>
            <person name="Teles M."/>
            <person name="MacKenzie S."/>
            <person name="Amaro C."/>
        </authorList>
    </citation>
    <scope>NUCLEOTIDE SEQUENCE</scope>
</reference>
<organism evidence="1">
    <name type="scientific">Anguilla anguilla</name>
    <name type="common">European freshwater eel</name>
    <name type="synonym">Muraena anguilla</name>
    <dbReference type="NCBI Taxonomy" id="7936"/>
    <lineage>
        <taxon>Eukaryota</taxon>
        <taxon>Metazoa</taxon>
        <taxon>Chordata</taxon>
        <taxon>Craniata</taxon>
        <taxon>Vertebrata</taxon>
        <taxon>Euteleostomi</taxon>
        <taxon>Actinopterygii</taxon>
        <taxon>Neopterygii</taxon>
        <taxon>Teleostei</taxon>
        <taxon>Anguilliformes</taxon>
        <taxon>Anguillidae</taxon>
        <taxon>Anguilla</taxon>
    </lineage>
</organism>
<accession>A0A0E9PI54</accession>
<protein>
    <submittedName>
        <fullName evidence="1">Uncharacterized protein</fullName>
    </submittedName>
</protein>
<dbReference type="EMBL" id="GBXM01104301">
    <property type="protein sequence ID" value="JAH04276.1"/>
    <property type="molecule type" value="Transcribed_RNA"/>
</dbReference>
<proteinExistence type="predicted"/>
<evidence type="ECO:0000313" key="1">
    <source>
        <dbReference type="EMBL" id="JAH04276.1"/>
    </source>
</evidence>